<evidence type="ECO:0000313" key="1">
    <source>
        <dbReference type="EMBL" id="MCC2168465.1"/>
    </source>
</evidence>
<dbReference type="RefSeq" id="WP_021915118.1">
    <property type="nucleotide sequence ID" value="NZ_JAJEQF010000036.1"/>
</dbReference>
<reference evidence="1 2" key="1">
    <citation type="submission" date="2021-10" db="EMBL/GenBank/DDBJ databases">
        <title>Anaerobic single-cell dispensing facilitates the cultivation of human gut bacteria.</title>
        <authorList>
            <person name="Afrizal A."/>
        </authorList>
    </citation>
    <scope>NUCLEOTIDE SEQUENCE [LARGE SCALE GENOMIC DNA]</scope>
    <source>
        <strain evidence="1 2">CLA-AA-H244</strain>
    </source>
</reference>
<comment type="caution">
    <text evidence="1">The sequence shown here is derived from an EMBL/GenBank/DDBJ whole genome shotgun (WGS) entry which is preliminary data.</text>
</comment>
<dbReference type="Proteomes" id="UP001199355">
    <property type="component" value="Unassembled WGS sequence"/>
</dbReference>
<sequence length="244" mass="27465">MEKNGGKTDYSRITSRQIAVYKTDKALLELVDSLKPAGASYPAHIHASGEEDEEGYSLIRLQMVDYSAGTGQKSVSVYANISPDEALYLYSRIFSGVQTFFMSRQKIFGEAKKEGYANVTKLMVSRYETDSAGKKRAYPWSVQIQNGIGIKGKNSNGGTYCKKDSFVSDGAAEIFLTDADMFHMFSRAEAWIRAFEREQTGRKQRKENFGSLYRLLNKELEGHFAGLYQRFEEMGLLEPDEKAA</sequence>
<organism evidence="1 2">
    <name type="scientific">Gallintestinimicrobium propionicum</name>
    <dbReference type="NCBI Taxonomy" id="2981770"/>
    <lineage>
        <taxon>Bacteria</taxon>
        <taxon>Bacillati</taxon>
        <taxon>Bacillota</taxon>
        <taxon>Clostridia</taxon>
        <taxon>Lachnospirales</taxon>
        <taxon>Lachnospiraceae</taxon>
        <taxon>Gallintestinimicrobium</taxon>
    </lineage>
</organism>
<dbReference type="EMBL" id="JAJEQF010000036">
    <property type="protein sequence ID" value="MCC2168465.1"/>
    <property type="molecule type" value="Genomic_DNA"/>
</dbReference>
<dbReference type="AlphaFoldDB" id="A0AAE3DLQ6"/>
<name>A0AAE3DLQ6_9FIRM</name>
<accession>A0AAE3DLQ6</accession>
<proteinExistence type="predicted"/>
<gene>
    <name evidence="1" type="ORF">LKD45_12335</name>
</gene>
<evidence type="ECO:0000313" key="2">
    <source>
        <dbReference type="Proteomes" id="UP001199355"/>
    </source>
</evidence>
<protein>
    <submittedName>
        <fullName evidence="1">Uncharacterized protein</fullName>
    </submittedName>
</protein>
<keyword evidence="2" id="KW-1185">Reference proteome</keyword>